<accession>A0A2M6T1E7</accession>
<dbReference type="PANTHER" id="PTHR33284">
    <property type="entry name" value="RIBOSOMAL PROTEIN L25/GLN-TRNA SYNTHETASE, ANTI-CODON-BINDING DOMAIN-CONTAINING PROTEIN"/>
    <property type="match status" value="1"/>
</dbReference>
<evidence type="ECO:0000259" key="6">
    <source>
        <dbReference type="Pfam" id="PF01386"/>
    </source>
</evidence>
<dbReference type="GO" id="GO:0008097">
    <property type="term" value="F:5S rRNA binding"/>
    <property type="evidence" value="ECO:0007669"/>
    <property type="project" value="InterPro"/>
</dbReference>
<comment type="caution">
    <text evidence="8">The sequence shown here is derived from an EMBL/GenBank/DDBJ whole genome shotgun (WGS) entry which is preliminary data.</text>
</comment>
<evidence type="ECO:0000256" key="4">
    <source>
        <dbReference type="ARBA" id="ARBA00023274"/>
    </source>
</evidence>
<dbReference type="Gene3D" id="2.40.240.10">
    <property type="entry name" value="Ribosomal Protein L25, Chain P"/>
    <property type="match status" value="1"/>
</dbReference>
<dbReference type="SUPFAM" id="SSF50715">
    <property type="entry name" value="Ribosomal protein L25-like"/>
    <property type="match status" value="1"/>
</dbReference>
<protein>
    <recommendedName>
        <fullName evidence="5">Large ribosomal subunit protein bL25</fullName>
    </recommendedName>
    <alternativeName>
        <fullName evidence="5">General stress protein CTC</fullName>
    </alternativeName>
</protein>
<dbReference type="HAMAP" id="MF_01334">
    <property type="entry name" value="Ribosomal_bL25_CTC"/>
    <property type="match status" value="1"/>
</dbReference>
<feature type="domain" description="Large ribosomal subunit protein bL25 L25" evidence="6">
    <location>
        <begin position="4"/>
        <end position="95"/>
    </location>
</feature>
<dbReference type="EMBL" id="PEYE01000002">
    <property type="protein sequence ID" value="PIS39122.1"/>
    <property type="molecule type" value="Genomic_DNA"/>
</dbReference>
<organism evidence="8 9">
    <name type="scientific">Candidatus Nealsonbacteria bacterium CG08_land_8_20_14_0_20_43_11</name>
    <dbReference type="NCBI Taxonomy" id="1974706"/>
    <lineage>
        <taxon>Bacteria</taxon>
        <taxon>Candidatus Nealsoniibacteriota</taxon>
    </lineage>
</organism>
<dbReference type="GO" id="GO:0022625">
    <property type="term" value="C:cytosolic large ribosomal subunit"/>
    <property type="evidence" value="ECO:0007669"/>
    <property type="project" value="TreeGrafter"/>
</dbReference>
<dbReference type="GO" id="GO:0003735">
    <property type="term" value="F:structural constituent of ribosome"/>
    <property type="evidence" value="ECO:0007669"/>
    <property type="project" value="InterPro"/>
</dbReference>
<dbReference type="Gene3D" id="2.170.120.20">
    <property type="entry name" value="Ribosomal protein L25, beta domain"/>
    <property type="match status" value="1"/>
</dbReference>
<proteinExistence type="inferred from homology"/>
<feature type="domain" description="Large ribosomal subunit protein bL25 beta" evidence="7">
    <location>
        <begin position="103"/>
        <end position="187"/>
    </location>
</feature>
<dbReference type="InterPro" id="IPR011035">
    <property type="entry name" value="Ribosomal_bL25/Gln-tRNA_synth"/>
</dbReference>
<dbReference type="AlphaFoldDB" id="A0A2M6T1E7"/>
<gene>
    <name evidence="5" type="primary">rplY</name>
    <name evidence="5" type="synonym">ctc</name>
    <name evidence="8" type="ORF">COT34_00085</name>
</gene>
<keyword evidence="4 5" id="KW-0687">Ribonucleoprotein</keyword>
<dbReference type="InterPro" id="IPR037121">
    <property type="entry name" value="Ribosomal_bL25_C"/>
</dbReference>
<dbReference type="PANTHER" id="PTHR33284:SF1">
    <property type="entry name" value="RIBOSOMAL PROTEIN L25_GLN-TRNA SYNTHETASE, ANTI-CODON-BINDING DOMAIN-CONTAINING PROTEIN"/>
    <property type="match status" value="1"/>
</dbReference>
<keyword evidence="2 5" id="KW-0694">RNA-binding</keyword>
<dbReference type="InterPro" id="IPR001021">
    <property type="entry name" value="Ribosomal_bL25_long"/>
</dbReference>
<evidence type="ECO:0000313" key="9">
    <source>
        <dbReference type="Proteomes" id="UP000229390"/>
    </source>
</evidence>
<dbReference type="Pfam" id="PF14693">
    <property type="entry name" value="Ribosomal_TL5_C"/>
    <property type="match status" value="1"/>
</dbReference>
<evidence type="ECO:0000256" key="2">
    <source>
        <dbReference type="ARBA" id="ARBA00022884"/>
    </source>
</evidence>
<dbReference type="GO" id="GO:0006412">
    <property type="term" value="P:translation"/>
    <property type="evidence" value="ECO:0007669"/>
    <property type="project" value="UniProtKB-UniRule"/>
</dbReference>
<comment type="function">
    <text evidence="5">This is one of the proteins that binds to the 5S RNA in the ribosome where it forms part of the central protuberance.</text>
</comment>
<keyword evidence="1 5" id="KW-0699">rRNA-binding</keyword>
<sequence length="221" mass="24921">MLTLTAKIRKETRKKVKSLRQKGILPAVLYGPKTKPLNLEIDPKQFEKIFAETGESSLLSLLVEGEKSADKKEYLVLIHQIEKDPLTLALIHIDFYQPDLEAEVTVMVPVVFEGEAPAVKDLGGTLVKNIAELEVRAKPQNLPKEIKVNVEPLKLFTDRILIKDLSLSKGIRVLKDLEEVVALVTAPEKVEEELEKPIEEKVEEVEKVEEKKEAEPAENEE</sequence>
<evidence type="ECO:0000256" key="3">
    <source>
        <dbReference type="ARBA" id="ARBA00022980"/>
    </source>
</evidence>
<keyword evidence="3 5" id="KW-0689">Ribosomal protein</keyword>
<dbReference type="Pfam" id="PF01386">
    <property type="entry name" value="Ribosomal_L25p"/>
    <property type="match status" value="1"/>
</dbReference>
<evidence type="ECO:0000256" key="1">
    <source>
        <dbReference type="ARBA" id="ARBA00022730"/>
    </source>
</evidence>
<reference evidence="9" key="1">
    <citation type="submission" date="2017-09" db="EMBL/GenBank/DDBJ databases">
        <title>Depth-based differentiation of microbial function through sediment-hosted aquifers and enrichment of novel symbionts in the deep terrestrial subsurface.</title>
        <authorList>
            <person name="Probst A.J."/>
            <person name="Ladd B."/>
            <person name="Jarett J.K."/>
            <person name="Geller-Mcgrath D.E."/>
            <person name="Sieber C.M.K."/>
            <person name="Emerson J.B."/>
            <person name="Anantharaman K."/>
            <person name="Thomas B.C."/>
            <person name="Malmstrom R."/>
            <person name="Stieglmeier M."/>
            <person name="Klingl A."/>
            <person name="Woyke T."/>
            <person name="Ryan C.M."/>
            <person name="Banfield J.F."/>
        </authorList>
    </citation>
    <scope>NUCLEOTIDE SEQUENCE [LARGE SCALE GENOMIC DNA]</scope>
</reference>
<dbReference type="Proteomes" id="UP000229390">
    <property type="component" value="Unassembled WGS sequence"/>
</dbReference>
<evidence type="ECO:0000256" key="5">
    <source>
        <dbReference type="HAMAP-Rule" id="MF_01334"/>
    </source>
</evidence>
<evidence type="ECO:0000259" key="7">
    <source>
        <dbReference type="Pfam" id="PF14693"/>
    </source>
</evidence>
<dbReference type="NCBIfam" id="TIGR00731">
    <property type="entry name" value="bL25_bact_ctc"/>
    <property type="match status" value="1"/>
</dbReference>
<comment type="subunit">
    <text evidence="5">Part of the 50S ribosomal subunit; part of the 5S rRNA/L5/L18/L25 subcomplex. Contacts the 5S rRNA. Binds to the 5S rRNA independently of L5 and L18.</text>
</comment>
<comment type="similarity">
    <text evidence="5">Belongs to the bacterial ribosomal protein bL25 family. CTC subfamily.</text>
</comment>
<dbReference type="InterPro" id="IPR020930">
    <property type="entry name" value="Ribosomal_uL5_bac-type"/>
</dbReference>
<dbReference type="InterPro" id="IPR029751">
    <property type="entry name" value="Ribosomal_L25_dom"/>
</dbReference>
<dbReference type="InterPro" id="IPR020057">
    <property type="entry name" value="Ribosomal_bL25_b-dom"/>
</dbReference>
<evidence type="ECO:0000313" key="8">
    <source>
        <dbReference type="EMBL" id="PIS39122.1"/>
    </source>
</evidence>
<name>A0A2M6T1E7_9BACT</name>
<dbReference type="CDD" id="cd00495">
    <property type="entry name" value="Ribosomal_L25_TL5_CTC"/>
    <property type="match status" value="1"/>
</dbReference>
<dbReference type="InterPro" id="IPR020056">
    <property type="entry name" value="Rbsml_bL25/Gln-tRNA_synth_N"/>
</dbReference>